<dbReference type="EMBL" id="JAUJYN010000039">
    <property type="protein sequence ID" value="KAK1257559.1"/>
    <property type="molecule type" value="Genomic_DNA"/>
</dbReference>
<feature type="compositionally biased region" description="Polar residues" evidence="1">
    <location>
        <begin position="47"/>
        <end position="61"/>
    </location>
</feature>
<name>A0AAV9A1G2_ACOGR</name>
<evidence type="ECO:0000256" key="1">
    <source>
        <dbReference type="SAM" id="MobiDB-lite"/>
    </source>
</evidence>
<dbReference type="Proteomes" id="UP001179952">
    <property type="component" value="Unassembled WGS sequence"/>
</dbReference>
<evidence type="ECO:0000313" key="3">
    <source>
        <dbReference type="Proteomes" id="UP001179952"/>
    </source>
</evidence>
<feature type="region of interest" description="Disordered" evidence="1">
    <location>
        <begin position="1"/>
        <end position="20"/>
    </location>
</feature>
<organism evidence="2 3">
    <name type="scientific">Acorus gramineus</name>
    <name type="common">Dwarf sweet flag</name>
    <dbReference type="NCBI Taxonomy" id="55184"/>
    <lineage>
        <taxon>Eukaryota</taxon>
        <taxon>Viridiplantae</taxon>
        <taxon>Streptophyta</taxon>
        <taxon>Embryophyta</taxon>
        <taxon>Tracheophyta</taxon>
        <taxon>Spermatophyta</taxon>
        <taxon>Magnoliopsida</taxon>
        <taxon>Liliopsida</taxon>
        <taxon>Acoraceae</taxon>
        <taxon>Acorus</taxon>
    </lineage>
</organism>
<reference evidence="2" key="2">
    <citation type="submission" date="2023-06" db="EMBL/GenBank/DDBJ databases">
        <authorList>
            <person name="Ma L."/>
            <person name="Liu K.-W."/>
            <person name="Li Z."/>
            <person name="Hsiao Y.-Y."/>
            <person name="Qi Y."/>
            <person name="Fu T."/>
            <person name="Tang G."/>
            <person name="Zhang D."/>
            <person name="Sun W.-H."/>
            <person name="Liu D.-K."/>
            <person name="Li Y."/>
            <person name="Chen G.-Z."/>
            <person name="Liu X.-D."/>
            <person name="Liao X.-Y."/>
            <person name="Jiang Y.-T."/>
            <person name="Yu X."/>
            <person name="Hao Y."/>
            <person name="Huang J."/>
            <person name="Zhao X.-W."/>
            <person name="Ke S."/>
            <person name="Chen Y.-Y."/>
            <person name="Wu W.-L."/>
            <person name="Hsu J.-L."/>
            <person name="Lin Y.-F."/>
            <person name="Huang M.-D."/>
            <person name="Li C.-Y."/>
            <person name="Huang L."/>
            <person name="Wang Z.-W."/>
            <person name="Zhao X."/>
            <person name="Zhong W.-Y."/>
            <person name="Peng D.-H."/>
            <person name="Ahmad S."/>
            <person name="Lan S."/>
            <person name="Zhang J.-S."/>
            <person name="Tsai W.-C."/>
            <person name="Van De Peer Y."/>
            <person name="Liu Z.-J."/>
        </authorList>
    </citation>
    <scope>NUCLEOTIDE SEQUENCE</scope>
    <source>
        <strain evidence="2">SCP</strain>
        <tissue evidence="2">Leaves</tissue>
    </source>
</reference>
<evidence type="ECO:0000313" key="2">
    <source>
        <dbReference type="EMBL" id="KAK1257559.1"/>
    </source>
</evidence>
<proteinExistence type="predicted"/>
<protein>
    <submittedName>
        <fullName evidence="2">Uncharacterized protein</fullName>
    </submittedName>
</protein>
<gene>
    <name evidence="2" type="ORF">QJS04_geneDACA014395</name>
</gene>
<feature type="region of interest" description="Disordered" evidence="1">
    <location>
        <begin position="37"/>
        <end position="67"/>
    </location>
</feature>
<accession>A0AAV9A1G2</accession>
<sequence>MGETTPKPRGGRRSGGFLEGLLREVERKKRGWCVMREEREDGGFKNPPSQALNEPSRSIGRSRSLVA</sequence>
<keyword evidence="3" id="KW-1185">Reference proteome</keyword>
<dbReference type="AlphaFoldDB" id="A0AAV9A1G2"/>
<comment type="caution">
    <text evidence="2">The sequence shown here is derived from an EMBL/GenBank/DDBJ whole genome shotgun (WGS) entry which is preliminary data.</text>
</comment>
<reference evidence="2" key="1">
    <citation type="journal article" date="2023" name="Nat. Commun.">
        <title>Diploid and tetraploid genomes of Acorus and the evolution of monocots.</title>
        <authorList>
            <person name="Ma L."/>
            <person name="Liu K.W."/>
            <person name="Li Z."/>
            <person name="Hsiao Y.Y."/>
            <person name="Qi Y."/>
            <person name="Fu T."/>
            <person name="Tang G.D."/>
            <person name="Zhang D."/>
            <person name="Sun W.H."/>
            <person name="Liu D.K."/>
            <person name="Li Y."/>
            <person name="Chen G.Z."/>
            <person name="Liu X.D."/>
            <person name="Liao X.Y."/>
            <person name="Jiang Y.T."/>
            <person name="Yu X."/>
            <person name="Hao Y."/>
            <person name="Huang J."/>
            <person name="Zhao X.W."/>
            <person name="Ke S."/>
            <person name="Chen Y.Y."/>
            <person name="Wu W.L."/>
            <person name="Hsu J.L."/>
            <person name="Lin Y.F."/>
            <person name="Huang M.D."/>
            <person name="Li C.Y."/>
            <person name="Huang L."/>
            <person name="Wang Z.W."/>
            <person name="Zhao X."/>
            <person name="Zhong W.Y."/>
            <person name="Peng D.H."/>
            <person name="Ahmad S."/>
            <person name="Lan S."/>
            <person name="Zhang J.S."/>
            <person name="Tsai W.C."/>
            <person name="Van de Peer Y."/>
            <person name="Liu Z.J."/>
        </authorList>
    </citation>
    <scope>NUCLEOTIDE SEQUENCE</scope>
    <source>
        <strain evidence="2">SCP</strain>
    </source>
</reference>